<comment type="caution">
    <text evidence="1">The sequence shown here is derived from an EMBL/GenBank/DDBJ whole genome shotgun (WGS) entry which is preliminary data.</text>
</comment>
<proteinExistence type="predicted"/>
<dbReference type="AlphaFoldDB" id="A0A9Q1IF66"/>
<reference evidence="1" key="1">
    <citation type="journal article" date="2023" name="Science">
        <title>Genome structures resolve the early diversification of teleost fishes.</title>
        <authorList>
            <person name="Parey E."/>
            <person name="Louis A."/>
            <person name="Montfort J."/>
            <person name="Bouchez O."/>
            <person name="Roques C."/>
            <person name="Iampietro C."/>
            <person name="Lluch J."/>
            <person name="Castinel A."/>
            <person name="Donnadieu C."/>
            <person name="Desvignes T."/>
            <person name="Floi Bucao C."/>
            <person name="Jouanno E."/>
            <person name="Wen M."/>
            <person name="Mejri S."/>
            <person name="Dirks R."/>
            <person name="Jansen H."/>
            <person name="Henkel C."/>
            <person name="Chen W.J."/>
            <person name="Zahm M."/>
            <person name="Cabau C."/>
            <person name="Klopp C."/>
            <person name="Thompson A.W."/>
            <person name="Robinson-Rechavi M."/>
            <person name="Braasch I."/>
            <person name="Lecointre G."/>
            <person name="Bobe J."/>
            <person name="Postlethwait J.H."/>
            <person name="Berthelot C."/>
            <person name="Roest Crollius H."/>
            <person name="Guiguen Y."/>
        </authorList>
    </citation>
    <scope>NUCLEOTIDE SEQUENCE</scope>
    <source>
        <strain evidence="1">WJC10195</strain>
    </source>
</reference>
<protein>
    <submittedName>
        <fullName evidence="1">Uncharacterized protein</fullName>
    </submittedName>
</protein>
<organism evidence="1 2">
    <name type="scientific">Synaphobranchus kaupii</name>
    <name type="common">Kaup's arrowtooth eel</name>
    <dbReference type="NCBI Taxonomy" id="118154"/>
    <lineage>
        <taxon>Eukaryota</taxon>
        <taxon>Metazoa</taxon>
        <taxon>Chordata</taxon>
        <taxon>Craniata</taxon>
        <taxon>Vertebrata</taxon>
        <taxon>Euteleostomi</taxon>
        <taxon>Actinopterygii</taxon>
        <taxon>Neopterygii</taxon>
        <taxon>Teleostei</taxon>
        <taxon>Anguilliformes</taxon>
        <taxon>Synaphobranchidae</taxon>
        <taxon>Synaphobranchus</taxon>
    </lineage>
</organism>
<accession>A0A9Q1IF66</accession>
<dbReference type="Proteomes" id="UP001152622">
    <property type="component" value="Chromosome 18"/>
</dbReference>
<gene>
    <name evidence="1" type="ORF">SKAU_G00364530</name>
</gene>
<name>A0A9Q1IF66_SYNKA</name>
<keyword evidence="2" id="KW-1185">Reference proteome</keyword>
<evidence type="ECO:0000313" key="2">
    <source>
        <dbReference type="Proteomes" id="UP001152622"/>
    </source>
</evidence>
<evidence type="ECO:0000313" key="1">
    <source>
        <dbReference type="EMBL" id="KAJ8337487.1"/>
    </source>
</evidence>
<dbReference type="EMBL" id="JAINUF010000018">
    <property type="protein sequence ID" value="KAJ8337487.1"/>
    <property type="molecule type" value="Genomic_DNA"/>
</dbReference>
<sequence>MTDQTGKRSLARYPAKRTGRWTLRTKPCRAPRITGSIPASYDQVTATSPLDYFPRTAGQGQMGEIGVLFLTFAGDQSLLFPAVAAASFSG</sequence>